<dbReference type="AlphaFoldDB" id="A0A3R9PQJ4"/>
<organism evidence="3 4">
    <name type="scientific">Edaphobacter aggregans</name>
    <dbReference type="NCBI Taxonomy" id="570835"/>
    <lineage>
        <taxon>Bacteria</taxon>
        <taxon>Pseudomonadati</taxon>
        <taxon>Acidobacteriota</taxon>
        <taxon>Terriglobia</taxon>
        <taxon>Terriglobales</taxon>
        <taxon>Acidobacteriaceae</taxon>
        <taxon>Edaphobacter</taxon>
    </lineage>
</organism>
<dbReference type="EMBL" id="RSDW01000001">
    <property type="protein sequence ID" value="RSL15660.1"/>
    <property type="molecule type" value="Genomic_DNA"/>
</dbReference>
<comment type="caution">
    <text evidence="3">The sequence shown here is derived from an EMBL/GenBank/DDBJ whole genome shotgun (WGS) entry which is preliminary data.</text>
</comment>
<dbReference type="Proteomes" id="UP000269669">
    <property type="component" value="Unassembled WGS sequence"/>
</dbReference>
<dbReference type="OrthoDB" id="9771846at2"/>
<keyword evidence="1" id="KW-0328">Glycosyltransferase</keyword>
<evidence type="ECO:0000313" key="4">
    <source>
        <dbReference type="Proteomes" id="UP000269669"/>
    </source>
</evidence>
<dbReference type="PANTHER" id="PTHR34136">
    <property type="match status" value="1"/>
</dbReference>
<dbReference type="PANTHER" id="PTHR34136:SF1">
    <property type="entry name" value="UDP-N-ACETYL-D-MANNOSAMINURONIC ACID TRANSFERASE"/>
    <property type="match status" value="1"/>
</dbReference>
<gene>
    <name evidence="3" type="ORF">EDE15_1154</name>
</gene>
<proteinExistence type="predicted"/>
<sequence>MTSILGIHVSASNYGSVVAKSLEWARSYDSRVLVFANVHVLMEAVDSPAYRDCLSQADIVSPDGVPLVWALRLLGKTEASRVYGPDCTIAMLKSAEERGVPVGFYGGSPEVLEALLGVVRRDYPLLQIPFAMSPPFRPLTPDEDDEAVEQIARSGARILFVGLGCPKQERWMIEHREKIPVVMFGVGAAFDFIAGIKPQAPRWMMNYGLEWIFRFATEPRRLARRYLKNNPRFVLLFIWQLLTGRTTVRREPGGEITNRLNLDTPHGGASD</sequence>
<reference evidence="3 4" key="1">
    <citation type="submission" date="2018-12" db="EMBL/GenBank/DDBJ databases">
        <title>Sequencing of bacterial isolates from soil warming experiment in Harvard Forest, Massachusetts, USA.</title>
        <authorList>
            <person name="Deangelis K."/>
        </authorList>
    </citation>
    <scope>NUCLEOTIDE SEQUENCE [LARGE SCALE GENOMIC DNA]</scope>
    <source>
        <strain evidence="3 4">EB153</strain>
    </source>
</reference>
<evidence type="ECO:0000256" key="1">
    <source>
        <dbReference type="ARBA" id="ARBA00022676"/>
    </source>
</evidence>
<name>A0A3R9PQJ4_9BACT</name>
<dbReference type="GO" id="GO:0016758">
    <property type="term" value="F:hexosyltransferase activity"/>
    <property type="evidence" value="ECO:0007669"/>
    <property type="project" value="TreeGrafter"/>
</dbReference>
<keyword evidence="4" id="KW-1185">Reference proteome</keyword>
<dbReference type="NCBIfam" id="TIGR00696">
    <property type="entry name" value="wecG_tagA_cpsF"/>
    <property type="match status" value="1"/>
</dbReference>
<dbReference type="RefSeq" id="WP_125484377.1">
    <property type="nucleotide sequence ID" value="NZ_RSDW01000001.1"/>
</dbReference>
<dbReference type="InterPro" id="IPR004629">
    <property type="entry name" value="WecG_TagA_CpsF"/>
</dbReference>
<accession>A0A3R9PQJ4</accession>
<dbReference type="CDD" id="cd06533">
    <property type="entry name" value="Glyco_transf_WecG_TagA"/>
    <property type="match status" value="1"/>
</dbReference>
<evidence type="ECO:0000313" key="3">
    <source>
        <dbReference type="EMBL" id="RSL15660.1"/>
    </source>
</evidence>
<protein>
    <submittedName>
        <fullName evidence="3">N-acetylglucosaminyldiphosphoundecaprenol N-acetyl-beta-D-mannosaminyltransferase</fullName>
    </submittedName>
</protein>
<evidence type="ECO:0000256" key="2">
    <source>
        <dbReference type="ARBA" id="ARBA00022679"/>
    </source>
</evidence>
<dbReference type="Pfam" id="PF03808">
    <property type="entry name" value="Glyco_tran_WecG"/>
    <property type="match status" value="1"/>
</dbReference>
<keyword evidence="2 3" id="KW-0808">Transferase</keyword>